<reference evidence="5" key="1">
    <citation type="submission" date="2021-03" db="EMBL/GenBank/DDBJ databases">
        <title>Streptomyces poriferae sp. nov., a novel marine sponge-derived Actinobacteria species with anti-MRSA activity.</title>
        <authorList>
            <person name="Sandoval-Powers M."/>
            <person name="Kralova S."/>
            <person name="Nguyen G.-S."/>
            <person name="Fawwal D."/>
            <person name="Degnes K."/>
            <person name="Klinkenberg G."/>
            <person name="Sletta H."/>
            <person name="Wentzel A."/>
            <person name="Liles M.R."/>
        </authorList>
    </citation>
    <scope>NUCLEOTIDE SEQUENCE</scope>
    <source>
        <strain evidence="5">DSM 41794</strain>
    </source>
</reference>
<dbReference type="Pfam" id="PF00196">
    <property type="entry name" value="GerE"/>
    <property type="match status" value="1"/>
</dbReference>
<dbReference type="SMART" id="SM00421">
    <property type="entry name" value="HTH_LUXR"/>
    <property type="match status" value="1"/>
</dbReference>
<dbReference type="PRINTS" id="PR00038">
    <property type="entry name" value="HTHLUXR"/>
</dbReference>
<dbReference type="GO" id="GO:0006355">
    <property type="term" value="P:regulation of DNA-templated transcription"/>
    <property type="evidence" value="ECO:0007669"/>
    <property type="project" value="InterPro"/>
</dbReference>
<dbReference type="AlphaFoldDB" id="A0A939F8C0"/>
<dbReference type="InterPro" id="IPR036388">
    <property type="entry name" value="WH-like_DNA-bd_sf"/>
</dbReference>
<evidence type="ECO:0000256" key="2">
    <source>
        <dbReference type="ARBA" id="ARBA00023125"/>
    </source>
</evidence>
<dbReference type="SUPFAM" id="SSF52540">
    <property type="entry name" value="P-loop containing nucleoside triphosphate hydrolases"/>
    <property type="match status" value="1"/>
</dbReference>
<protein>
    <submittedName>
        <fullName evidence="5">Helix-turn-helix domain-containing protein</fullName>
    </submittedName>
</protein>
<dbReference type="PROSITE" id="PS50043">
    <property type="entry name" value="HTH_LUXR_2"/>
    <property type="match status" value="1"/>
</dbReference>
<dbReference type="InterPro" id="IPR011990">
    <property type="entry name" value="TPR-like_helical_dom_sf"/>
</dbReference>
<evidence type="ECO:0000256" key="1">
    <source>
        <dbReference type="ARBA" id="ARBA00023015"/>
    </source>
</evidence>
<dbReference type="RefSeq" id="WP_206963322.1">
    <property type="nucleotide sequence ID" value="NZ_BAAAJJ010000016.1"/>
</dbReference>
<dbReference type="GO" id="GO:0003677">
    <property type="term" value="F:DNA binding"/>
    <property type="evidence" value="ECO:0007669"/>
    <property type="project" value="UniProtKB-KW"/>
</dbReference>
<dbReference type="PANTHER" id="PTHR44688:SF16">
    <property type="entry name" value="DNA-BINDING TRANSCRIPTIONAL ACTIVATOR DEVR_DOSR"/>
    <property type="match status" value="1"/>
</dbReference>
<keyword evidence="6" id="KW-1185">Reference proteome</keyword>
<keyword evidence="2" id="KW-0238">DNA-binding</keyword>
<keyword evidence="3" id="KW-0804">Transcription</keyword>
<comment type="caution">
    <text evidence="5">The sequence shown here is derived from an EMBL/GenBank/DDBJ whole genome shotgun (WGS) entry which is preliminary data.</text>
</comment>
<evidence type="ECO:0000256" key="3">
    <source>
        <dbReference type="ARBA" id="ARBA00023163"/>
    </source>
</evidence>
<dbReference type="PANTHER" id="PTHR44688">
    <property type="entry name" value="DNA-BINDING TRANSCRIPTIONAL ACTIVATOR DEVR_DOSR"/>
    <property type="match status" value="1"/>
</dbReference>
<dbReference type="Gene3D" id="1.25.40.10">
    <property type="entry name" value="Tetratricopeptide repeat domain"/>
    <property type="match status" value="1"/>
</dbReference>
<sequence>MPDLSLPAPHEDGGTVLRPSFGRQLRLAREALESVHRLFVVGVWGSGRTTLLRELVRTRTDGETAVLLSPVEGDQERPWSGLAQLLAQLPRDLLAPLPRSRQSVLKQITHEYADPGNGNGPDALAVRLAVAELLATDRDSRWLLAVDDGQWLDAGSADVVRYAAQTLAPGRFRTAVAVRTGLHPTAGYRVTTEHAPRITLGMLTLEETALYLESRGERAATASAVHRDSGGHPLLVRSLTDELNGGPDRDPSAVRDSSSRPIRELAAAWLATVTEDVRDTLTRLALAHAATRLEVRRTWPDSSEAHLACALDAGILVTPDGDRLVFAAQAVRSEAAGGAGRLARDAHRALAATTPDPVHAARHRLLSEDRPGSQVLKGADEAASQARIDGDRALAADILLAAAERTPSGQRQSRLSRLVAAAQDAGAAGRADQALRAARALAVARAGECEATALLAVVDASGQELDGMDEVLLRARHLARGNAAVLAAVDLRSAVRHNLGGRPGEARQAALRAVREASAAQLPALTAAALTMQARIERITEHPGADRTLSRALAVVHDGTDLPLRDTARYLAARHALFDDRLAEAGAALMELLPPAEASGSAEDLQEVLRSLAELEVRRGSCARALHWSERALAVGRDAGLSLGPAWYTCAMTAMAGSSFDEAVRYARLGALVSREAGDLVFTSRNLLALGTAELVTGQPGQAVKSLGRVAELERLQQVRDVTMLRWHPELIEALAACGRHEEAAQLLTTLRVMSSAQALATGWGAGLDRAEAVHLAHTARKEEAVALVERAGERFGELGLRLEEGRTHLALARIERGRRRGAAARHAAERAAALFEDTGARPWSALAHGLLRGADDAGAERAGPDPLTAMERKVADVVMSGASNKETAQQLFLSVKTVEATLSRVYRKLAVRSRSQLAAALHA</sequence>
<dbReference type="SUPFAM" id="SSF48452">
    <property type="entry name" value="TPR-like"/>
    <property type="match status" value="1"/>
</dbReference>
<dbReference type="InterPro" id="IPR000792">
    <property type="entry name" value="Tscrpt_reg_LuxR_C"/>
</dbReference>
<evidence type="ECO:0000313" key="5">
    <source>
        <dbReference type="EMBL" id="MBO0513907.1"/>
    </source>
</evidence>
<evidence type="ECO:0000259" key="4">
    <source>
        <dbReference type="PROSITE" id="PS50043"/>
    </source>
</evidence>
<dbReference type="EMBL" id="JAFLRJ010000172">
    <property type="protein sequence ID" value="MBO0513907.1"/>
    <property type="molecule type" value="Genomic_DNA"/>
</dbReference>
<accession>A0A939F8C0</accession>
<evidence type="ECO:0000313" key="6">
    <source>
        <dbReference type="Proteomes" id="UP000664167"/>
    </source>
</evidence>
<dbReference type="InterPro" id="IPR016032">
    <property type="entry name" value="Sig_transdc_resp-reg_C-effctor"/>
</dbReference>
<name>A0A939F8C0_9ACTN</name>
<dbReference type="Proteomes" id="UP000664167">
    <property type="component" value="Unassembled WGS sequence"/>
</dbReference>
<keyword evidence="1" id="KW-0805">Transcription regulation</keyword>
<organism evidence="5 6">
    <name type="scientific">Streptomyces beijiangensis</name>
    <dbReference type="NCBI Taxonomy" id="163361"/>
    <lineage>
        <taxon>Bacteria</taxon>
        <taxon>Bacillati</taxon>
        <taxon>Actinomycetota</taxon>
        <taxon>Actinomycetes</taxon>
        <taxon>Kitasatosporales</taxon>
        <taxon>Streptomycetaceae</taxon>
        <taxon>Streptomyces</taxon>
    </lineage>
</organism>
<dbReference type="InterPro" id="IPR027417">
    <property type="entry name" value="P-loop_NTPase"/>
</dbReference>
<gene>
    <name evidence="5" type="ORF">J0695_19190</name>
</gene>
<dbReference type="CDD" id="cd06170">
    <property type="entry name" value="LuxR_C_like"/>
    <property type="match status" value="1"/>
</dbReference>
<dbReference type="Gene3D" id="1.10.10.10">
    <property type="entry name" value="Winged helix-like DNA-binding domain superfamily/Winged helix DNA-binding domain"/>
    <property type="match status" value="1"/>
</dbReference>
<feature type="domain" description="HTH luxR-type" evidence="4">
    <location>
        <begin position="861"/>
        <end position="924"/>
    </location>
</feature>
<dbReference type="SUPFAM" id="SSF46894">
    <property type="entry name" value="C-terminal effector domain of the bipartite response regulators"/>
    <property type="match status" value="1"/>
</dbReference>
<proteinExistence type="predicted"/>